<comment type="similarity">
    <text evidence="1">Belongs to the polypeptide deformylase family.</text>
</comment>
<dbReference type="InterPro" id="IPR036821">
    <property type="entry name" value="Peptide_deformylase_sf"/>
</dbReference>
<dbReference type="Pfam" id="PF01327">
    <property type="entry name" value="Pep_deformylase"/>
    <property type="match status" value="1"/>
</dbReference>
<keyword evidence="2" id="KW-0378">Hydrolase</keyword>
<dbReference type="EMBL" id="JACHFH010000020">
    <property type="protein sequence ID" value="MBB5336622.1"/>
    <property type="molecule type" value="Genomic_DNA"/>
</dbReference>
<evidence type="ECO:0000313" key="2">
    <source>
        <dbReference type="EMBL" id="MBB5336622.1"/>
    </source>
</evidence>
<dbReference type="RefSeq" id="WP_183861723.1">
    <property type="nucleotide sequence ID" value="NZ_JACHFH010000020.1"/>
</dbReference>
<dbReference type="SUPFAM" id="SSF56420">
    <property type="entry name" value="Peptide deformylase"/>
    <property type="match status" value="1"/>
</dbReference>
<accession>A0A840UR34</accession>
<evidence type="ECO:0000313" key="3">
    <source>
        <dbReference type="Proteomes" id="UP000559117"/>
    </source>
</evidence>
<evidence type="ECO:0000256" key="1">
    <source>
        <dbReference type="ARBA" id="ARBA00010759"/>
    </source>
</evidence>
<dbReference type="AlphaFoldDB" id="A0A840UR34"/>
<comment type="caution">
    <text evidence="2">The sequence shown here is derived from an EMBL/GenBank/DDBJ whole genome shotgun (WGS) entry which is preliminary data.</text>
</comment>
<organism evidence="2 3">
    <name type="scientific">Pectinatus brassicae</name>
    <dbReference type="NCBI Taxonomy" id="862415"/>
    <lineage>
        <taxon>Bacteria</taxon>
        <taxon>Bacillati</taxon>
        <taxon>Bacillota</taxon>
        <taxon>Negativicutes</taxon>
        <taxon>Selenomonadales</taxon>
        <taxon>Selenomonadaceae</taxon>
        <taxon>Pectinatus</taxon>
    </lineage>
</organism>
<gene>
    <name evidence="2" type="ORF">HNR32_001772</name>
</gene>
<dbReference type="GO" id="GO:0042586">
    <property type="term" value="F:peptide deformylase activity"/>
    <property type="evidence" value="ECO:0007669"/>
    <property type="project" value="UniProtKB-EC"/>
</dbReference>
<dbReference type="InterPro" id="IPR023635">
    <property type="entry name" value="Peptide_deformylase"/>
</dbReference>
<keyword evidence="3" id="KW-1185">Reference proteome</keyword>
<dbReference type="Gene3D" id="3.90.45.10">
    <property type="entry name" value="Peptide deformylase"/>
    <property type="match status" value="1"/>
</dbReference>
<dbReference type="Proteomes" id="UP000559117">
    <property type="component" value="Unassembled WGS sequence"/>
</dbReference>
<name>A0A840UR34_9FIRM</name>
<sequence length="156" mass="17839">MIKPVLILGNDDLYQKSLPVGSTEDITNIAADLQDTLAACRTQNIMALTAPQIGIKKRIIYMHIDEPIIFINPQLVFPMPMLQEVWTKSQSMPGLSVKVRRYEQCNVHFMDINGQKQIFYLQGELASLMQQKYDYLEGILATMRTIDSRSFKLIQS</sequence>
<dbReference type="PANTHER" id="PTHR10458">
    <property type="entry name" value="PEPTIDE DEFORMYLASE"/>
    <property type="match status" value="1"/>
</dbReference>
<proteinExistence type="inferred from homology"/>
<protein>
    <submittedName>
        <fullName evidence="2">Peptide deformylase</fullName>
        <ecNumber evidence="2">3.5.1.88</ecNumber>
    </submittedName>
</protein>
<dbReference type="PRINTS" id="PR01576">
    <property type="entry name" value="PDEFORMYLASE"/>
</dbReference>
<dbReference type="PANTHER" id="PTHR10458:SF22">
    <property type="entry name" value="PEPTIDE DEFORMYLASE"/>
    <property type="match status" value="1"/>
</dbReference>
<reference evidence="2 3" key="1">
    <citation type="submission" date="2020-08" db="EMBL/GenBank/DDBJ databases">
        <title>Genomic Encyclopedia of Type Strains, Phase IV (KMG-IV): sequencing the most valuable type-strain genomes for metagenomic binning, comparative biology and taxonomic classification.</title>
        <authorList>
            <person name="Goeker M."/>
        </authorList>
    </citation>
    <scope>NUCLEOTIDE SEQUENCE [LARGE SCALE GENOMIC DNA]</scope>
    <source>
        <strain evidence="2 3">DSM 24661</strain>
    </source>
</reference>
<dbReference type="EC" id="3.5.1.88" evidence="2"/>